<dbReference type="VEuPathDB" id="FungiDB:HpaG808538"/>
<feature type="region of interest" description="Disordered" evidence="1">
    <location>
        <begin position="1"/>
        <end position="24"/>
    </location>
</feature>
<dbReference type="AlphaFoldDB" id="M4BQ49"/>
<protein>
    <submittedName>
        <fullName evidence="2">Uncharacterized protein</fullName>
    </submittedName>
</protein>
<dbReference type="Proteomes" id="UP000011713">
    <property type="component" value="Unassembled WGS sequence"/>
</dbReference>
<dbReference type="EnsemblProtists" id="HpaT808538">
    <property type="protein sequence ID" value="HpaP808538"/>
    <property type="gene ID" value="HpaG808538"/>
</dbReference>
<organism evidence="2 3">
    <name type="scientific">Hyaloperonospora arabidopsidis (strain Emoy2)</name>
    <name type="common">Downy mildew agent</name>
    <name type="synonym">Peronospora arabidopsidis</name>
    <dbReference type="NCBI Taxonomy" id="559515"/>
    <lineage>
        <taxon>Eukaryota</taxon>
        <taxon>Sar</taxon>
        <taxon>Stramenopiles</taxon>
        <taxon>Oomycota</taxon>
        <taxon>Peronosporomycetes</taxon>
        <taxon>Peronosporales</taxon>
        <taxon>Peronosporaceae</taxon>
        <taxon>Hyaloperonospora</taxon>
    </lineage>
</organism>
<evidence type="ECO:0000313" key="3">
    <source>
        <dbReference type="Proteomes" id="UP000011713"/>
    </source>
</evidence>
<name>M4BQ49_HYAAE</name>
<accession>M4BQ49</accession>
<reference evidence="2" key="2">
    <citation type="submission" date="2015-06" db="UniProtKB">
        <authorList>
            <consortium name="EnsemblProtists"/>
        </authorList>
    </citation>
    <scope>IDENTIFICATION</scope>
    <source>
        <strain evidence="2">Emoy2</strain>
    </source>
</reference>
<dbReference type="EMBL" id="JH598544">
    <property type="status" value="NOT_ANNOTATED_CDS"/>
    <property type="molecule type" value="Genomic_DNA"/>
</dbReference>
<keyword evidence="3" id="KW-1185">Reference proteome</keyword>
<evidence type="ECO:0000313" key="2">
    <source>
        <dbReference type="EnsemblProtists" id="HpaP808538"/>
    </source>
</evidence>
<proteinExistence type="predicted"/>
<feature type="compositionally biased region" description="Low complexity" evidence="1">
    <location>
        <begin position="7"/>
        <end position="16"/>
    </location>
</feature>
<dbReference type="InParanoid" id="M4BQ49"/>
<dbReference type="HOGENOM" id="CLU_2763295_0_0_1"/>
<evidence type="ECO:0000256" key="1">
    <source>
        <dbReference type="SAM" id="MobiDB-lite"/>
    </source>
</evidence>
<sequence length="70" mass="7765">MVCARVSSNESRGSSSTGNLNRTSSICKRLRLGSPSPTERPRRVKLLMSVRKVECRTFESYLSVCPSVCL</sequence>
<reference evidence="3" key="1">
    <citation type="journal article" date="2010" name="Science">
        <title>Signatures of adaptation to obligate biotrophy in the Hyaloperonospora arabidopsidis genome.</title>
        <authorList>
            <person name="Baxter L."/>
            <person name="Tripathy S."/>
            <person name="Ishaque N."/>
            <person name="Boot N."/>
            <person name="Cabral A."/>
            <person name="Kemen E."/>
            <person name="Thines M."/>
            <person name="Ah-Fong A."/>
            <person name="Anderson R."/>
            <person name="Badejoko W."/>
            <person name="Bittner-Eddy P."/>
            <person name="Boore J.L."/>
            <person name="Chibucos M.C."/>
            <person name="Coates M."/>
            <person name="Dehal P."/>
            <person name="Delehaunty K."/>
            <person name="Dong S."/>
            <person name="Downton P."/>
            <person name="Dumas B."/>
            <person name="Fabro G."/>
            <person name="Fronick C."/>
            <person name="Fuerstenberg S.I."/>
            <person name="Fulton L."/>
            <person name="Gaulin E."/>
            <person name="Govers F."/>
            <person name="Hughes L."/>
            <person name="Humphray S."/>
            <person name="Jiang R.H."/>
            <person name="Judelson H."/>
            <person name="Kamoun S."/>
            <person name="Kyung K."/>
            <person name="Meijer H."/>
            <person name="Minx P."/>
            <person name="Morris P."/>
            <person name="Nelson J."/>
            <person name="Phuntumart V."/>
            <person name="Qutob D."/>
            <person name="Rehmany A."/>
            <person name="Rougon-Cardoso A."/>
            <person name="Ryden P."/>
            <person name="Torto-Alalibo T."/>
            <person name="Studholme D."/>
            <person name="Wang Y."/>
            <person name="Win J."/>
            <person name="Wood J."/>
            <person name="Clifton S.W."/>
            <person name="Rogers J."/>
            <person name="Van den Ackerveken G."/>
            <person name="Jones J.D."/>
            <person name="McDowell J.M."/>
            <person name="Beynon J."/>
            <person name="Tyler B.M."/>
        </authorList>
    </citation>
    <scope>NUCLEOTIDE SEQUENCE [LARGE SCALE GENOMIC DNA]</scope>
    <source>
        <strain evidence="3">Emoy2</strain>
    </source>
</reference>